<organism evidence="3 4">
    <name type="scientific">Alteromonas gilva</name>
    <dbReference type="NCBI Taxonomy" id="2987522"/>
    <lineage>
        <taxon>Bacteria</taxon>
        <taxon>Pseudomonadati</taxon>
        <taxon>Pseudomonadota</taxon>
        <taxon>Gammaproteobacteria</taxon>
        <taxon>Alteromonadales</taxon>
        <taxon>Alteromonadaceae</taxon>
        <taxon>Alteromonas/Salinimonas group</taxon>
        <taxon>Alteromonas</taxon>
    </lineage>
</organism>
<dbReference type="EMBL" id="JAQQXP010000002">
    <property type="protein sequence ID" value="MDC8831819.1"/>
    <property type="molecule type" value="Genomic_DNA"/>
</dbReference>
<keyword evidence="1" id="KW-0998">Cell outer membrane</keyword>
<dbReference type="EC" id="3.1.1.77" evidence="1"/>
<evidence type="ECO:0000256" key="1">
    <source>
        <dbReference type="PIRNR" id="PIRNR029681"/>
    </source>
</evidence>
<dbReference type="PIRSF" id="PIRSF029681">
    <property type="entry name" value="PagL"/>
    <property type="match status" value="1"/>
</dbReference>
<keyword evidence="2" id="KW-0732">Signal</keyword>
<dbReference type="InterPro" id="IPR018550">
    <property type="entry name" value="Lipid-A_deacylase-rel"/>
</dbReference>
<dbReference type="Pfam" id="PF09411">
    <property type="entry name" value="PagL"/>
    <property type="match status" value="1"/>
</dbReference>
<dbReference type="Gene3D" id="2.40.160.20">
    <property type="match status" value="1"/>
</dbReference>
<feature type="chain" id="PRO_5046626288" description="Lipid A deacylase" evidence="2">
    <location>
        <begin position="19"/>
        <end position="179"/>
    </location>
</feature>
<comment type="similarity">
    <text evidence="1">Belongs to the PagL family.</text>
</comment>
<comment type="subcellular location">
    <subcellularLocation>
        <location evidence="1">Cell outer membrane</location>
        <topology evidence="1">Multi-pass membrane protein</topology>
    </subcellularLocation>
</comment>
<feature type="signal peptide" evidence="2">
    <location>
        <begin position="1"/>
        <end position="18"/>
    </location>
</feature>
<proteinExistence type="inferred from homology"/>
<comment type="function">
    <text evidence="1">Has lipid A 3-O-deacylase activity. Hydrolyzes the ester bond at the 3 position of lipid A, a bioactive component of lipopolysaccharide (LPS), thereby releasing the primary fatty acyl moiety.</text>
</comment>
<comment type="catalytic activity">
    <reaction evidence="1">
        <text>a 3-(acyloxy)acyl derivative of bacterial toxin + H2O = a 3-hydroxyacyl derivative of bacterial toxin + a fatty acid + H(+)</text>
        <dbReference type="Rhea" id="RHEA:12032"/>
        <dbReference type="ChEBI" id="CHEBI:15377"/>
        <dbReference type="ChEBI" id="CHEBI:15378"/>
        <dbReference type="ChEBI" id="CHEBI:28868"/>
        <dbReference type="ChEBI" id="CHEBI:136853"/>
        <dbReference type="ChEBI" id="CHEBI:140675"/>
        <dbReference type="EC" id="3.1.1.77"/>
    </reaction>
</comment>
<keyword evidence="1 3" id="KW-0378">Hydrolase</keyword>
<gene>
    <name evidence="3" type="ORF">OIK42_13760</name>
</gene>
<accession>A0ABT5L5Z3</accession>
<name>A0ABT5L5Z3_9ALTE</name>
<protein>
    <recommendedName>
        <fullName evidence="1">Lipid A deacylase</fullName>
        <ecNumber evidence="1">3.1.1.77</ecNumber>
    </recommendedName>
    <alternativeName>
        <fullName evidence="1">LPS 3-O-deacylase</fullName>
    </alternativeName>
    <alternativeName>
        <fullName evidence="1">Outer membrane enzyme</fullName>
    </alternativeName>
</protein>
<dbReference type="Proteomes" id="UP001218788">
    <property type="component" value="Unassembled WGS sequence"/>
</dbReference>
<keyword evidence="4" id="KW-1185">Reference proteome</keyword>
<evidence type="ECO:0000313" key="4">
    <source>
        <dbReference type="Proteomes" id="UP001218788"/>
    </source>
</evidence>
<keyword evidence="1" id="KW-0472">Membrane</keyword>
<evidence type="ECO:0000256" key="2">
    <source>
        <dbReference type="SAM" id="SignalP"/>
    </source>
</evidence>
<comment type="caution">
    <text evidence="3">The sequence shown here is derived from an EMBL/GenBank/DDBJ whole genome shotgun (WGS) entry which is preliminary data.</text>
</comment>
<comment type="subunit">
    <text evidence="1">Homodimer.</text>
</comment>
<dbReference type="RefSeq" id="WP_273641596.1">
    <property type="nucleotide sequence ID" value="NZ_JAQQXP010000002.1"/>
</dbReference>
<evidence type="ECO:0000313" key="3">
    <source>
        <dbReference type="EMBL" id="MDC8831819.1"/>
    </source>
</evidence>
<reference evidence="3 4" key="1">
    <citation type="submission" date="2022-10" db="EMBL/GenBank/DDBJ databases">
        <title>Alteromonas sp. chi3 Genome sequencing.</title>
        <authorList>
            <person name="Park S."/>
        </authorList>
    </citation>
    <scope>NUCLEOTIDE SEQUENCE [LARGE SCALE GENOMIC DNA]</scope>
    <source>
        <strain evidence="4">chi3</strain>
    </source>
</reference>
<dbReference type="GO" id="GO:0016787">
    <property type="term" value="F:hydrolase activity"/>
    <property type="evidence" value="ECO:0007669"/>
    <property type="project" value="UniProtKB-KW"/>
</dbReference>
<sequence>MYKITALFLILFSTCVPARQQAFSVGFLNGAADIQGLRLGYRPTSFNLDNTWLGELDLYVETSISYWRYKHDTTGDTDSNYTFALTPVFIKEVGNVYDSYPVFLEAGIGIGIVSDQQFAGKDIGSTYQFEDKLGVVVALDDRRPYEQRLALRYMHYSNGGFNDDNPGVDFFNISYIHYF</sequence>